<dbReference type="EMBL" id="JAAWWP010000005">
    <property type="protein sequence ID" value="NKI41681.1"/>
    <property type="molecule type" value="Genomic_DNA"/>
</dbReference>
<feature type="chain" id="PRO_5045578828" evidence="10">
    <location>
        <begin position="27"/>
        <end position="155"/>
    </location>
</feature>
<evidence type="ECO:0000256" key="10">
    <source>
        <dbReference type="SAM" id="SignalP"/>
    </source>
</evidence>
<feature type="signal peptide" evidence="10">
    <location>
        <begin position="1"/>
        <end position="26"/>
    </location>
</feature>
<proteinExistence type="predicted"/>
<organism evidence="12 13">
    <name type="scientific">Streptomyces physcomitrii</name>
    <dbReference type="NCBI Taxonomy" id="2724184"/>
    <lineage>
        <taxon>Bacteria</taxon>
        <taxon>Bacillati</taxon>
        <taxon>Actinomycetota</taxon>
        <taxon>Actinomycetes</taxon>
        <taxon>Kitasatosporales</taxon>
        <taxon>Streptomycetaceae</taxon>
        <taxon>Streptomyces</taxon>
    </lineage>
</organism>
<evidence type="ECO:0000256" key="8">
    <source>
        <dbReference type="SAM" id="MobiDB-lite"/>
    </source>
</evidence>
<comment type="subcellular location">
    <subcellularLocation>
        <location evidence="1">Secreted</location>
        <location evidence="1">Cell wall</location>
    </subcellularLocation>
</comment>
<dbReference type="Pfam" id="PF03777">
    <property type="entry name" value="ChpA-C"/>
    <property type="match status" value="1"/>
</dbReference>
<keyword evidence="9" id="KW-1133">Transmembrane helix</keyword>
<keyword evidence="13" id="KW-1185">Reference proteome</keyword>
<keyword evidence="9" id="KW-0472">Membrane</keyword>
<dbReference type="PROSITE" id="PS51884">
    <property type="entry name" value="CHAPLIN"/>
    <property type="match status" value="1"/>
</dbReference>
<gene>
    <name evidence="12" type="ORF">HFV08_10600</name>
</gene>
<comment type="caution">
    <text evidence="12">The sequence shown here is derived from an EMBL/GenBank/DDBJ whole genome shotgun (WGS) entry which is preliminary data.</text>
</comment>
<evidence type="ECO:0000259" key="11">
    <source>
        <dbReference type="PROSITE" id="PS51884"/>
    </source>
</evidence>
<sequence length="155" mass="15197">MRQAFRVGLLAAATSVLSLPAASAFADANAGGSAANSPGVLSGNNVQVPVDVPVNVCGNTVDVVGVANPAVGNSCVNDSEPAPEKPKPEPQPETPVHHEAPPAPKPQAPEPQAPVLAETGGDSALTTTAAAAGAVLLIGGGVLYRRGTAASRRAA</sequence>
<dbReference type="Proteomes" id="UP000772196">
    <property type="component" value="Unassembled WGS sequence"/>
</dbReference>
<evidence type="ECO:0000313" key="12">
    <source>
        <dbReference type="EMBL" id="NKI41681.1"/>
    </source>
</evidence>
<keyword evidence="4 10" id="KW-0732">Signal</keyword>
<name>A0ABX1GZZ6_9ACTN</name>
<keyword evidence="2" id="KW-0134">Cell wall</keyword>
<keyword evidence="6 7" id="KW-0034">Amyloid</keyword>
<accession>A0ABX1GZZ6</accession>
<reference evidence="12 13" key="1">
    <citation type="submission" date="2020-04" db="EMBL/GenBank/DDBJ databases">
        <title>Phylogenetic Diversity and Antibacterial Activity against Ralstonia solanacearum of Endophytic Actinomycete Isolated from Moss.</title>
        <authorList>
            <person name="Zhuang X."/>
        </authorList>
    </citation>
    <scope>NUCLEOTIDE SEQUENCE [LARGE SCALE GENOMIC DNA]</scope>
    <source>
        <strain evidence="12 13">LD120</strain>
    </source>
</reference>
<feature type="domain" description="Chaplin" evidence="11">
    <location>
        <begin position="37"/>
        <end position="77"/>
    </location>
</feature>
<keyword evidence="3" id="KW-0964">Secreted</keyword>
<evidence type="ECO:0000256" key="7">
    <source>
        <dbReference type="PROSITE-ProRule" id="PRU01232"/>
    </source>
</evidence>
<evidence type="ECO:0000313" key="13">
    <source>
        <dbReference type="Proteomes" id="UP000772196"/>
    </source>
</evidence>
<feature type="compositionally biased region" description="Pro residues" evidence="8">
    <location>
        <begin position="101"/>
        <end position="112"/>
    </location>
</feature>
<evidence type="ECO:0000256" key="3">
    <source>
        <dbReference type="ARBA" id="ARBA00022525"/>
    </source>
</evidence>
<evidence type="ECO:0000256" key="2">
    <source>
        <dbReference type="ARBA" id="ARBA00022512"/>
    </source>
</evidence>
<protein>
    <submittedName>
        <fullName evidence="12">Chaplin</fullName>
    </submittedName>
</protein>
<keyword evidence="5" id="KW-0130">Cell adhesion</keyword>
<dbReference type="InterPro" id="IPR005528">
    <property type="entry name" value="ChpA-H"/>
</dbReference>
<evidence type="ECO:0000256" key="1">
    <source>
        <dbReference type="ARBA" id="ARBA00004191"/>
    </source>
</evidence>
<feature type="compositionally biased region" description="Basic and acidic residues" evidence="8">
    <location>
        <begin position="82"/>
        <end position="100"/>
    </location>
</feature>
<evidence type="ECO:0000256" key="6">
    <source>
        <dbReference type="ARBA" id="ARBA00023087"/>
    </source>
</evidence>
<keyword evidence="9" id="KW-0812">Transmembrane</keyword>
<evidence type="ECO:0000256" key="9">
    <source>
        <dbReference type="SAM" id="Phobius"/>
    </source>
</evidence>
<feature type="transmembrane region" description="Helical" evidence="9">
    <location>
        <begin position="124"/>
        <end position="144"/>
    </location>
</feature>
<feature type="region of interest" description="Disordered" evidence="8">
    <location>
        <begin position="71"/>
        <end position="122"/>
    </location>
</feature>
<evidence type="ECO:0000256" key="5">
    <source>
        <dbReference type="ARBA" id="ARBA00022889"/>
    </source>
</evidence>
<evidence type="ECO:0000256" key="4">
    <source>
        <dbReference type="ARBA" id="ARBA00022729"/>
    </source>
</evidence>